<dbReference type="RefSeq" id="XP_001744891.1">
    <property type="nucleotide sequence ID" value="XM_001744839.1"/>
</dbReference>
<evidence type="ECO:0008006" key="16">
    <source>
        <dbReference type="Google" id="ProtNLM"/>
    </source>
</evidence>
<feature type="compositionally biased region" description="Polar residues" evidence="9">
    <location>
        <begin position="62"/>
        <end position="74"/>
    </location>
</feature>
<dbReference type="EMBL" id="CH991548">
    <property type="protein sequence ID" value="EDQ90124.1"/>
    <property type="molecule type" value="Genomic_DNA"/>
</dbReference>
<feature type="region of interest" description="Disordered" evidence="9">
    <location>
        <begin position="477"/>
        <end position="499"/>
    </location>
</feature>
<dbReference type="PROSITE" id="PS01358">
    <property type="entry name" value="ZF_RANBP2_1"/>
    <property type="match status" value="1"/>
</dbReference>
<dbReference type="CDD" id="cd18793">
    <property type="entry name" value="SF2_C_SNF"/>
    <property type="match status" value="1"/>
</dbReference>
<evidence type="ECO:0000313" key="14">
    <source>
        <dbReference type="EMBL" id="EDQ90124.1"/>
    </source>
</evidence>
<dbReference type="GeneID" id="5890294"/>
<keyword evidence="2" id="KW-0547">Nucleotide-binding</keyword>
<dbReference type="InterPro" id="IPR001876">
    <property type="entry name" value="Znf_RanBP2"/>
</dbReference>
<dbReference type="PROSITE" id="PS51194">
    <property type="entry name" value="HELICASE_CTER"/>
    <property type="match status" value="1"/>
</dbReference>
<feature type="region of interest" description="Disordered" evidence="9">
    <location>
        <begin position="38"/>
        <end position="138"/>
    </location>
</feature>
<dbReference type="PANTHER" id="PTHR45626">
    <property type="entry name" value="TRANSCRIPTION TERMINATION FACTOR 2-RELATED"/>
    <property type="match status" value="1"/>
</dbReference>
<organism evidence="14 15">
    <name type="scientific">Monosiga brevicollis</name>
    <name type="common">Choanoflagellate</name>
    <dbReference type="NCBI Taxonomy" id="81824"/>
    <lineage>
        <taxon>Eukaryota</taxon>
        <taxon>Choanoflagellata</taxon>
        <taxon>Craspedida</taxon>
        <taxon>Salpingoecidae</taxon>
        <taxon>Monosiga</taxon>
    </lineage>
</organism>
<dbReference type="InterPro" id="IPR014001">
    <property type="entry name" value="Helicase_ATP-bd"/>
</dbReference>
<feature type="domain" description="RanBP2-type" evidence="11">
    <location>
        <begin position="6"/>
        <end position="35"/>
    </location>
</feature>
<dbReference type="GO" id="GO:0005634">
    <property type="term" value="C:nucleus"/>
    <property type="evidence" value="ECO:0000318"/>
    <property type="project" value="GO_Central"/>
</dbReference>
<evidence type="ECO:0000259" key="12">
    <source>
        <dbReference type="PROSITE" id="PS51192"/>
    </source>
</evidence>
<dbReference type="OMA" id="KVEPWSN"/>
<dbReference type="STRING" id="81824.A9UWY8"/>
<dbReference type="PANTHER" id="PTHR45626:SF22">
    <property type="entry name" value="DNA REPAIR PROTEIN RAD5"/>
    <property type="match status" value="1"/>
</dbReference>
<evidence type="ECO:0000256" key="1">
    <source>
        <dbReference type="ARBA" id="ARBA00022723"/>
    </source>
</evidence>
<dbReference type="Proteomes" id="UP000001357">
    <property type="component" value="Unassembled WGS sequence"/>
</dbReference>
<dbReference type="SMART" id="SM00490">
    <property type="entry name" value="HELICc"/>
    <property type="match status" value="1"/>
</dbReference>
<dbReference type="InterPro" id="IPR001650">
    <property type="entry name" value="Helicase_C-like"/>
</dbReference>
<dbReference type="Pfam" id="PF00176">
    <property type="entry name" value="SNF2-rel_dom"/>
    <property type="match status" value="1"/>
</dbReference>
<dbReference type="InterPro" id="IPR013083">
    <property type="entry name" value="Znf_RING/FYVE/PHD"/>
</dbReference>
<dbReference type="GO" id="GO:0008270">
    <property type="term" value="F:zinc ion binding"/>
    <property type="evidence" value="ECO:0007669"/>
    <property type="project" value="UniProtKB-KW"/>
</dbReference>
<dbReference type="InterPro" id="IPR049730">
    <property type="entry name" value="SNF2/RAD54-like_C"/>
</dbReference>
<dbReference type="GO" id="GO:0008094">
    <property type="term" value="F:ATP-dependent activity, acting on DNA"/>
    <property type="evidence" value="ECO:0000318"/>
    <property type="project" value="GO_Central"/>
</dbReference>
<dbReference type="InterPro" id="IPR027417">
    <property type="entry name" value="P-loop_NTPase"/>
</dbReference>
<evidence type="ECO:0000256" key="9">
    <source>
        <dbReference type="SAM" id="MobiDB-lite"/>
    </source>
</evidence>
<evidence type="ECO:0000256" key="4">
    <source>
        <dbReference type="ARBA" id="ARBA00022801"/>
    </source>
</evidence>
<keyword evidence="4" id="KW-0378">Hydrolase</keyword>
<keyword evidence="7" id="KW-0067">ATP-binding</keyword>
<feature type="region of interest" description="Disordered" evidence="9">
    <location>
        <begin position="319"/>
        <end position="351"/>
    </location>
</feature>
<evidence type="ECO:0000313" key="15">
    <source>
        <dbReference type="Proteomes" id="UP000001357"/>
    </source>
</evidence>
<reference evidence="14 15" key="1">
    <citation type="journal article" date="2008" name="Nature">
        <title>The genome of the choanoflagellate Monosiga brevicollis and the origin of metazoans.</title>
        <authorList>
            <consortium name="JGI Sequencing"/>
            <person name="King N."/>
            <person name="Westbrook M.J."/>
            <person name="Young S.L."/>
            <person name="Kuo A."/>
            <person name="Abedin M."/>
            <person name="Chapman J."/>
            <person name="Fairclough S."/>
            <person name="Hellsten U."/>
            <person name="Isogai Y."/>
            <person name="Letunic I."/>
            <person name="Marr M."/>
            <person name="Pincus D."/>
            <person name="Putnam N."/>
            <person name="Rokas A."/>
            <person name="Wright K.J."/>
            <person name="Zuzow R."/>
            <person name="Dirks W."/>
            <person name="Good M."/>
            <person name="Goodstein D."/>
            <person name="Lemons D."/>
            <person name="Li W."/>
            <person name="Lyons J.B."/>
            <person name="Morris A."/>
            <person name="Nichols S."/>
            <person name="Richter D.J."/>
            <person name="Salamov A."/>
            <person name="Bork P."/>
            <person name="Lim W.A."/>
            <person name="Manning G."/>
            <person name="Miller W.T."/>
            <person name="McGinnis W."/>
            <person name="Shapiro H."/>
            <person name="Tjian R."/>
            <person name="Grigoriev I.V."/>
            <person name="Rokhsar D."/>
        </authorList>
    </citation>
    <scope>NUCLEOTIDE SEQUENCE [LARGE SCALE GENOMIC DNA]</scope>
    <source>
        <strain evidence="15">MX1 / ATCC 50154</strain>
    </source>
</reference>
<feature type="compositionally biased region" description="Low complexity" evidence="9">
    <location>
        <begin position="75"/>
        <end position="115"/>
    </location>
</feature>
<dbReference type="SUPFAM" id="SSF90209">
    <property type="entry name" value="Ran binding protein zinc finger-like"/>
    <property type="match status" value="1"/>
</dbReference>
<dbReference type="GO" id="GO:0004386">
    <property type="term" value="F:helicase activity"/>
    <property type="evidence" value="ECO:0007669"/>
    <property type="project" value="UniProtKB-KW"/>
</dbReference>
<evidence type="ECO:0000256" key="6">
    <source>
        <dbReference type="ARBA" id="ARBA00022833"/>
    </source>
</evidence>
<dbReference type="Gene3D" id="3.40.50.10810">
    <property type="entry name" value="Tandem AAA-ATPase domain"/>
    <property type="match status" value="2"/>
</dbReference>
<keyword evidence="6" id="KW-0862">Zinc</keyword>
<sequence length="1094" mass="120373">MAQPQPPEQWACPACTLLNNVLLPRCTLCGAARPASINAKRPASSLDRLQAPSRKISRNKPKLSTASSQPQSPDTSAAAKGAGSGANTTAVATGAASASKNRPKSGSKASVKAGKTGTKANPTQRRGSDRFGTQRDGTPTYRALHHLYEQGRSATEQIRAPFEHGPWPKVIGECIVQGIANRSGRGLLSAGDALRFSYSLPDKRHSHHGTVTFGRDHELGTLSTQASLWLGPLLAAGAVRLTGTAIYLKNPEKLSFSDTIDISITIYGSPVAFLQRPDEAFAGNVATEGLEVTIITRAWQACFTNCGFIDANAHGGPALRRPSTADAATDSTQADETADRDGAQDEEGEENNDLQFICEQLGLDQTLMPTLEPHACVKSTLRPYQKQALWWLVSREQLSASARDTGRERQLHPLWQEMRFASGDAFFWKQAGGRVSVYFPHASQQARGGILADAMGLGKTVQSLALVATQPAPPSFIASHHDSAASNASSAEPLLGAPTQRARDSLSLDEFLDARPTRRSSDGSEAASAVGNALASSNTSGIPGSKATLIVCPVSLLSQWEEEVHQHLEGMKVLPYHAQRSTVTPALIWTEYDVVLTTYGVVTSEHMQHLRGQTSLLFGTHFWRIILDEGHMIRNRNTAGARACHELSARNRWVLTGTPIQNRLEDVYSLIRFLRVEPYAHFSYWRQHVQEPFERDEDAGISALQKILAPLLLRRTKHTKDETGSPIVQLPSSSVEVLMLEFSSAEREFYDAIFQRSKNKFDEFQAAGKVLNNYANILELLLRLRQACDHPFLTLRNMTQEEEAAREDKRLRTQARQGVFSDIDTLVAKFMSDSRQGNASLRADHVATMAEDLRYLLQRSSHGASAQQNQETKATEQAPPECSVCLDTIDEPVVTPCAHYGCRVCMENAVDNFHECPLCRKPLQRSSLFRIQAPDPDVESAATAPPNEDDRQHWLSSSKLKALLADLDAATQQPDRPKVIVFSQWTSMLDLIEVFLMTLRTGGVGLNLTAASHVILVDPWWSPAVEAQAIDRVHRIGQDKPVTIKRYIMRDSIEERILALQKRKRALVHSALTRNATERQAERMSDLKLLFGQF</sequence>
<dbReference type="InParanoid" id="A9UWY8"/>
<dbReference type="KEGG" id="mbr:MONBRDRAFT_24613"/>
<evidence type="ECO:0000259" key="11">
    <source>
        <dbReference type="PROSITE" id="PS50199"/>
    </source>
</evidence>
<evidence type="ECO:0000256" key="8">
    <source>
        <dbReference type="PROSITE-ProRule" id="PRU00322"/>
    </source>
</evidence>
<protein>
    <recommendedName>
        <fullName evidence="16">RanBP-type and C3HC4-type zinc finger-containing protein 1</fullName>
    </recommendedName>
</protein>
<dbReference type="PROSITE" id="PS51192">
    <property type="entry name" value="HELICASE_ATP_BIND_1"/>
    <property type="match status" value="1"/>
</dbReference>
<feature type="compositionally biased region" description="Low complexity" evidence="9">
    <location>
        <begin position="324"/>
        <end position="335"/>
    </location>
</feature>
<dbReference type="SMART" id="SM00487">
    <property type="entry name" value="DEXDc"/>
    <property type="match status" value="1"/>
</dbReference>
<dbReference type="GO" id="GO:0006281">
    <property type="term" value="P:DNA repair"/>
    <property type="evidence" value="ECO:0000318"/>
    <property type="project" value="GO_Central"/>
</dbReference>
<dbReference type="InterPro" id="IPR036443">
    <property type="entry name" value="Znf_RanBP2_sf"/>
</dbReference>
<dbReference type="InterPro" id="IPR000330">
    <property type="entry name" value="SNF2_N"/>
</dbReference>
<name>A9UWY8_MONBE</name>
<evidence type="ECO:0000256" key="2">
    <source>
        <dbReference type="ARBA" id="ARBA00022741"/>
    </source>
</evidence>
<keyword evidence="15" id="KW-1185">Reference proteome</keyword>
<proteinExistence type="predicted"/>
<dbReference type="Pfam" id="PF00271">
    <property type="entry name" value="Helicase_C"/>
    <property type="match status" value="1"/>
</dbReference>
<evidence type="ECO:0000256" key="7">
    <source>
        <dbReference type="ARBA" id="ARBA00022840"/>
    </source>
</evidence>
<evidence type="ECO:0000259" key="13">
    <source>
        <dbReference type="PROSITE" id="PS51194"/>
    </source>
</evidence>
<dbReference type="InterPro" id="IPR038718">
    <property type="entry name" value="SNF2-like_sf"/>
</dbReference>
<dbReference type="FunCoup" id="A9UWY8">
    <property type="interactions" value="886"/>
</dbReference>
<keyword evidence="5" id="KW-0347">Helicase</keyword>
<dbReference type="CDD" id="cd18008">
    <property type="entry name" value="DEXDc_SHPRH-like"/>
    <property type="match status" value="1"/>
</dbReference>
<dbReference type="GO" id="GO:0005524">
    <property type="term" value="F:ATP binding"/>
    <property type="evidence" value="ECO:0007669"/>
    <property type="project" value="UniProtKB-KW"/>
</dbReference>
<dbReference type="Pfam" id="PF13920">
    <property type="entry name" value="zf-C3HC4_3"/>
    <property type="match status" value="1"/>
</dbReference>
<dbReference type="eggNOG" id="KOG1001">
    <property type="taxonomic scope" value="Eukaryota"/>
</dbReference>
<feature type="domain" description="RING-type" evidence="10">
    <location>
        <begin position="882"/>
        <end position="920"/>
    </location>
</feature>
<gene>
    <name evidence="14" type="ORF">MONBRDRAFT_24613</name>
</gene>
<dbReference type="InterPro" id="IPR050628">
    <property type="entry name" value="SNF2_RAD54_helicase_TF"/>
</dbReference>
<dbReference type="PROSITE" id="PS50089">
    <property type="entry name" value="ZF_RING_2"/>
    <property type="match status" value="1"/>
</dbReference>
<dbReference type="PROSITE" id="PS50199">
    <property type="entry name" value="ZF_RANBP2_2"/>
    <property type="match status" value="1"/>
</dbReference>
<evidence type="ECO:0000259" key="10">
    <source>
        <dbReference type="PROSITE" id="PS50089"/>
    </source>
</evidence>
<dbReference type="GO" id="GO:0016787">
    <property type="term" value="F:hydrolase activity"/>
    <property type="evidence" value="ECO:0007669"/>
    <property type="project" value="UniProtKB-KW"/>
</dbReference>
<evidence type="ECO:0000256" key="3">
    <source>
        <dbReference type="ARBA" id="ARBA00022771"/>
    </source>
</evidence>
<feature type="domain" description="Helicase C-terminal" evidence="13">
    <location>
        <begin position="909"/>
        <end position="1088"/>
    </location>
</feature>
<evidence type="ECO:0000256" key="5">
    <source>
        <dbReference type="ARBA" id="ARBA00022806"/>
    </source>
</evidence>
<keyword evidence="3 8" id="KW-0863">Zinc-finger</keyword>
<feature type="domain" description="Helicase ATP-binding" evidence="12">
    <location>
        <begin position="440"/>
        <end position="677"/>
    </location>
</feature>
<accession>A9UWY8</accession>
<dbReference type="Gene3D" id="2.30.30.380">
    <property type="entry name" value="Zn-finger domain of Sec23/24"/>
    <property type="match status" value="1"/>
</dbReference>
<dbReference type="SUPFAM" id="SSF52540">
    <property type="entry name" value="P-loop containing nucleoside triphosphate hydrolases"/>
    <property type="match status" value="2"/>
</dbReference>
<dbReference type="SUPFAM" id="SSF57850">
    <property type="entry name" value="RING/U-box"/>
    <property type="match status" value="1"/>
</dbReference>
<keyword evidence="1" id="KW-0479">Metal-binding</keyword>
<dbReference type="Gene3D" id="3.30.40.10">
    <property type="entry name" value="Zinc/RING finger domain, C3HC4 (zinc finger)"/>
    <property type="match status" value="1"/>
</dbReference>
<dbReference type="AlphaFoldDB" id="A9UWY8"/>
<dbReference type="SMART" id="SM00184">
    <property type="entry name" value="RING"/>
    <property type="match status" value="1"/>
</dbReference>
<dbReference type="Gene3D" id="3.40.50.300">
    <property type="entry name" value="P-loop containing nucleotide triphosphate hydrolases"/>
    <property type="match status" value="3"/>
</dbReference>
<dbReference type="InterPro" id="IPR001841">
    <property type="entry name" value="Znf_RING"/>
</dbReference>